<organism evidence="2">
    <name type="scientific">Cyanidioschyzon merolae</name>
    <name type="common">Red alga</name>
    <dbReference type="NCBI Taxonomy" id="45157"/>
    <lineage>
        <taxon>Eukaryota</taxon>
        <taxon>Rhodophyta</taxon>
        <taxon>Bangiophyceae</taxon>
        <taxon>Cyanidiales</taxon>
        <taxon>Cyanidiaceae</taxon>
        <taxon>Cyanidioschyzon</taxon>
    </lineage>
</organism>
<protein>
    <submittedName>
        <fullName evidence="2">Uncharacterized protein</fullName>
    </submittedName>
</protein>
<evidence type="ECO:0000313" key="2">
    <source>
        <dbReference type="EMBL" id="QFV17268.1"/>
    </source>
</evidence>
<feature type="transmembrane region" description="Helical" evidence="1">
    <location>
        <begin position="119"/>
        <end position="138"/>
    </location>
</feature>
<keyword evidence="2" id="KW-0150">Chloroplast</keyword>
<feature type="transmembrane region" description="Helical" evidence="1">
    <location>
        <begin position="92"/>
        <end position="112"/>
    </location>
</feature>
<gene>
    <name evidence="2" type="primary">ycf38</name>
</gene>
<name>A0A5P9RU57_CYAME</name>
<feature type="transmembrane region" description="Helical" evidence="1">
    <location>
        <begin position="54"/>
        <end position="72"/>
    </location>
</feature>
<feature type="transmembrane region" description="Helical" evidence="1">
    <location>
        <begin position="22"/>
        <end position="42"/>
    </location>
</feature>
<reference evidence="2" key="1">
    <citation type="submission" date="2018-11" db="EMBL/GenBank/DDBJ databases">
        <title>Complete Plastid Genome of Cyanidioschyzon merolae Isolate 5578.</title>
        <authorList>
            <person name="Bi G."/>
        </authorList>
    </citation>
    <scope>NUCLEOTIDE SEQUENCE</scope>
</reference>
<dbReference type="EMBL" id="MK231135">
    <property type="protein sequence ID" value="QFV17268.1"/>
    <property type="molecule type" value="Genomic_DNA"/>
</dbReference>
<keyword evidence="1" id="KW-1133">Transmembrane helix</keyword>
<keyword evidence="1" id="KW-0472">Membrane</keyword>
<dbReference type="AlphaFoldDB" id="A0A5P9RU57"/>
<keyword evidence="1" id="KW-0812">Transmembrane</keyword>
<geneLocation type="chloroplast" evidence="2"/>
<keyword evidence="2" id="KW-0934">Plastid</keyword>
<feature type="transmembrane region" description="Helical" evidence="1">
    <location>
        <begin position="144"/>
        <end position="162"/>
    </location>
</feature>
<proteinExistence type="predicted"/>
<accession>A0A5P9RU57</accession>
<sequence length="163" mass="19383">MRDIKQINQESLNLSLRWVKHLWRRPLTLVLSLAQPLLWYWLWQRYHTAAPWRFFMWATFSHGIHSALPLVFDREFGFWDRIWVAPLVSRSSIWISLLGVNWMLTCLTCVWLGYQLLPLMMWLTWLATSLSVGLALWLPSHTSFLASVWLINAFVMLILLDLN</sequence>
<evidence type="ECO:0000256" key="1">
    <source>
        <dbReference type="SAM" id="Phobius"/>
    </source>
</evidence>